<evidence type="ECO:0000256" key="1">
    <source>
        <dbReference type="ARBA" id="ARBA00008580"/>
    </source>
</evidence>
<gene>
    <name evidence="5" type="ORF">A6D6_02888</name>
</gene>
<name>A0ABQ6Y6N5_9GAMM</name>
<dbReference type="InterPro" id="IPR038296">
    <property type="entry name" value="ParD_sf"/>
</dbReference>
<reference evidence="5 6" key="1">
    <citation type="submission" date="2012-09" db="EMBL/GenBank/DDBJ databases">
        <title>Genome Sequence of alkane-degrading Bacterium Alcanivorax sp. 6-D-6.</title>
        <authorList>
            <person name="Lai Q."/>
            <person name="Shao Z."/>
        </authorList>
    </citation>
    <scope>NUCLEOTIDE SEQUENCE [LARGE SCALE GENOMIC DNA]</scope>
    <source>
        <strain evidence="5 6">6-D-6</strain>
    </source>
</reference>
<keyword evidence="6" id="KW-1185">Reference proteome</keyword>
<dbReference type="PANTHER" id="PTHR36582:SF2">
    <property type="entry name" value="ANTITOXIN PARD"/>
    <property type="match status" value="1"/>
</dbReference>
<dbReference type="Proteomes" id="UP000771797">
    <property type="component" value="Unassembled WGS sequence"/>
</dbReference>
<dbReference type="PANTHER" id="PTHR36582">
    <property type="entry name" value="ANTITOXIN PARD"/>
    <property type="match status" value="1"/>
</dbReference>
<evidence type="ECO:0000313" key="5">
    <source>
        <dbReference type="EMBL" id="KAF0804621.1"/>
    </source>
</evidence>
<dbReference type="InterPro" id="IPR010985">
    <property type="entry name" value="Ribbon_hlx_hlx"/>
</dbReference>
<comment type="caution">
    <text evidence="5">The sequence shown here is derived from an EMBL/GenBank/DDBJ whole genome shotgun (WGS) entry which is preliminary data.</text>
</comment>
<dbReference type="RefSeq" id="WP_159661140.1">
    <property type="nucleotide sequence ID" value="NZ_AQPF01000027.1"/>
</dbReference>
<comment type="function">
    <text evidence="4">Antitoxin component of a type II toxin-antitoxin (TA) system. Neutralizes the effect of toxin ParE.</text>
</comment>
<accession>A0ABQ6Y6N5</accession>
<sequence>MHVSLTPELEARIKAKVDSGLYNNASEVVREALRFVETHEEWVNELKLARLREQLQEGILPLNQGQGIRVDSKAGLDRLFDDIKTG</sequence>
<comment type="similarity">
    <text evidence="1">Belongs to the ParD antitoxin family.</text>
</comment>
<proteinExistence type="inferred from homology"/>
<evidence type="ECO:0000313" key="6">
    <source>
        <dbReference type="Proteomes" id="UP000771797"/>
    </source>
</evidence>
<evidence type="ECO:0000256" key="2">
    <source>
        <dbReference type="ARBA" id="ARBA00017940"/>
    </source>
</evidence>
<dbReference type="NCBIfam" id="TIGR02606">
    <property type="entry name" value="antidote_CC2985"/>
    <property type="match status" value="1"/>
</dbReference>
<evidence type="ECO:0000256" key="3">
    <source>
        <dbReference type="ARBA" id="ARBA00022649"/>
    </source>
</evidence>
<dbReference type="SUPFAM" id="SSF47598">
    <property type="entry name" value="Ribbon-helix-helix"/>
    <property type="match status" value="1"/>
</dbReference>
<dbReference type="Pfam" id="PF03693">
    <property type="entry name" value="ParD_antitoxin"/>
    <property type="match status" value="1"/>
</dbReference>
<protein>
    <recommendedName>
        <fullName evidence="2">Antitoxin ParD</fullName>
    </recommendedName>
</protein>
<organism evidence="5 6">
    <name type="scientific">Alcanivorax xiamenensis</name>
    <dbReference type="NCBI Taxonomy" id="1177156"/>
    <lineage>
        <taxon>Bacteria</taxon>
        <taxon>Pseudomonadati</taxon>
        <taxon>Pseudomonadota</taxon>
        <taxon>Gammaproteobacteria</taxon>
        <taxon>Oceanospirillales</taxon>
        <taxon>Alcanivoracaceae</taxon>
        <taxon>Alcanivorax</taxon>
    </lineage>
</organism>
<dbReference type="InterPro" id="IPR022789">
    <property type="entry name" value="ParD"/>
</dbReference>
<evidence type="ECO:0000256" key="4">
    <source>
        <dbReference type="ARBA" id="ARBA00037106"/>
    </source>
</evidence>
<dbReference type="CDD" id="cd22231">
    <property type="entry name" value="RHH_NikR_HicB-like"/>
    <property type="match status" value="1"/>
</dbReference>
<dbReference type="Gene3D" id="6.10.10.120">
    <property type="entry name" value="Antitoxin ParD1-like"/>
    <property type="match status" value="1"/>
</dbReference>
<dbReference type="EMBL" id="AQPF01000027">
    <property type="protein sequence ID" value="KAF0804621.1"/>
    <property type="molecule type" value="Genomic_DNA"/>
</dbReference>
<keyword evidence="3" id="KW-1277">Toxin-antitoxin system</keyword>